<gene>
    <name evidence="11" type="ORF">COCCADRAFT_331</name>
</gene>
<keyword evidence="2" id="KW-1003">Cell membrane</keyword>
<proteinExistence type="predicted"/>
<dbReference type="GeneID" id="19147408"/>
<comment type="subcellular location">
    <subcellularLocation>
        <location evidence="1">Cell membrane</location>
        <topology evidence="1">Lipid-anchor</topology>
        <topology evidence="1">GPI-anchor</topology>
    </subcellularLocation>
</comment>
<dbReference type="OrthoDB" id="2146436at2759"/>
<keyword evidence="3" id="KW-0336">GPI-anchor</keyword>
<dbReference type="AlphaFoldDB" id="W6YHV9"/>
<dbReference type="CDD" id="cd21176">
    <property type="entry name" value="LPMO_auxiliary-like"/>
    <property type="match status" value="1"/>
</dbReference>
<keyword evidence="6" id="KW-0325">Glycoprotein</keyword>
<feature type="compositionally biased region" description="Polar residues" evidence="8">
    <location>
        <begin position="164"/>
        <end position="173"/>
    </location>
</feature>
<organism evidence="11 12">
    <name type="scientific">Cochliobolus carbonum (strain 26-R-13)</name>
    <name type="common">Maize leaf spot fungus</name>
    <name type="synonym">Bipolaris zeicola</name>
    <dbReference type="NCBI Taxonomy" id="930089"/>
    <lineage>
        <taxon>Eukaryota</taxon>
        <taxon>Fungi</taxon>
        <taxon>Dikarya</taxon>
        <taxon>Ascomycota</taxon>
        <taxon>Pezizomycotina</taxon>
        <taxon>Dothideomycetes</taxon>
        <taxon>Pleosporomycetidae</taxon>
        <taxon>Pleosporales</taxon>
        <taxon>Pleosporineae</taxon>
        <taxon>Pleosporaceae</taxon>
        <taxon>Bipolaris</taxon>
    </lineage>
</organism>
<keyword evidence="7" id="KW-0449">Lipoprotein</keyword>
<reference evidence="11 12" key="1">
    <citation type="journal article" date="2013" name="PLoS Genet.">
        <title>Comparative genome structure, secondary metabolite, and effector coding capacity across Cochliobolus pathogens.</title>
        <authorList>
            <person name="Condon B.J."/>
            <person name="Leng Y."/>
            <person name="Wu D."/>
            <person name="Bushley K.E."/>
            <person name="Ohm R.A."/>
            <person name="Otillar R."/>
            <person name="Martin J."/>
            <person name="Schackwitz W."/>
            <person name="Grimwood J."/>
            <person name="MohdZainudin N."/>
            <person name="Xue C."/>
            <person name="Wang R."/>
            <person name="Manning V.A."/>
            <person name="Dhillon B."/>
            <person name="Tu Z.J."/>
            <person name="Steffenson B.J."/>
            <person name="Salamov A."/>
            <person name="Sun H."/>
            <person name="Lowry S."/>
            <person name="LaButti K."/>
            <person name="Han J."/>
            <person name="Copeland A."/>
            <person name="Lindquist E."/>
            <person name="Barry K."/>
            <person name="Schmutz J."/>
            <person name="Baker S.E."/>
            <person name="Ciuffetti L.M."/>
            <person name="Grigoriev I.V."/>
            <person name="Zhong S."/>
            <person name="Turgeon B.G."/>
        </authorList>
    </citation>
    <scope>NUCLEOTIDE SEQUENCE [LARGE SCALE GENOMIC DNA]</scope>
    <source>
        <strain evidence="11 12">26-R-13</strain>
    </source>
</reference>
<dbReference type="Pfam" id="PF20238">
    <property type="entry name" value="BIM1-like_dom"/>
    <property type="match status" value="1"/>
</dbReference>
<evidence type="ECO:0000256" key="9">
    <source>
        <dbReference type="SAM" id="SignalP"/>
    </source>
</evidence>
<evidence type="ECO:0000256" key="7">
    <source>
        <dbReference type="ARBA" id="ARBA00023288"/>
    </source>
</evidence>
<sequence length="230" mass="23662">MLSNTFLALSLLPLTLAHFNLNFPPTRGFDEDKEGNFPCGSYDQVSDKRTDFPISGGPIQLVLGHPQTNVAVYMAIGDNPGSGFSVVLKQQLMVEGLGNFCLGSVSIPKDLNVTAGTKASIQVVTNAHSSGGLFQCADVTLVDKQLSQSEFQDNCKNNTGIKVAQENISGNPNSTATGTGGSDDDDDDKPTASGSGSSSAAKPTAASAATHAQAISWVLGAVGLAGIAML</sequence>
<evidence type="ECO:0000256" key="5">
    <source>
        <dbReference type="ARBA" id="ARBA00023136"/>
    </source>
</evidence>
<dbReference type="PANTHER" id="PTHR34992">
    <property type="entry name" value="HYPHAL ANASTAMOSIS-7 PROTEIN"/>
    <property type="match status" value="1"/>
</dbReference>
<feature type="domain" description="Copper acquisition factor BIM1-like" evidence="10">
    <location>
        <begin position="17"/>
        <end position="160"/>
    </location>
</feature>
<dbReference type="Proteomes" id="UP000053841">
    <property type="component" value="Unassembled WGS sequence"/>
</dbReference>
<dbReference type="eggNOG" id="ENOG502S92W">
    <property type="taxonomic scope" value="Eukaryota"/>
</dbReference>
<dbReference type="PANTHER" id="PTHR34992:SF1">
    <property type="entry name" value="COPPER ACQUISITION FACTOR BIM1-LIKE DOMAIN-CONTAINING PROTEIN"/>
    <property type="match status" value="1"/>
</dbReference>
<dbReference type="HOGENOM" id="CLU_070647_2_0_1"/>
<feature type="signal peptide" evidence="9">
    <location>
        <begin position="1"/>
        <end position="17"/>
    </location>
</feature>
<evidence type="ECO:0000256" key="3">
    <source>
        <dbReference type="ARBA" id="ARBA00022622"/>
    </source>
</evidence>
<evidence type="ECO:0000256" key="2">
    <source>
        <dbReference type="ARBA" id="ARBA00022475"/>
    </source>
</evidence>
<evidence type="ECO:0000256" key="4">
    <source>
        <dbReference type="ARBA" id="ARBA00022729"/>
    </source>
</evidence>
<name>W6YHV9_COCC2</name>
<evidence type="ECO:0000313" key="12">
    <source>
        <dbReference type="Proteomes" id="UP000053841"/>
    </source>
</evidence>
<dbReference type="KEGG" id="bze:COCCADRAFT_331"/>
<dbReference type="GO" id="GO:0098552">
    <property type="term" value="C:side of membrane"/>
    <property type="evidence" value="ECO:0007669"/>
    <property type="project" value="UniProtKB-KW"/>
</dbReference>
<evidence type="ECO:0000259" key="10">
    <source>
        <dbReference type="Pfam" id="PF20238"/>
    </source>
</evidence>
<keyword evidence="12" id="KW-1185">Reference proteome</keyword>
<feature type="region of interest" description="Disordered" evidence="8">
    <location>
        <begin position="164"/>
        <end position="206"/>
    </location>
</feature>
<dbReference type="InterPro" id="IPR046936">
    <property type="entry name" value="BIM1-like"/>
</dbReference>
<dbReference type="GO" id="GO:0005886">
    <property type="term" value="C:plasma membrane"/>
    <property type="evidence" value="ECO:0007669"/>
    <property type="project" value="UniProtKB-SubCell"/>
</dbReference>
<protein>
    <recommendedName>
        <fullName evidence="10">Copper acquisition factor BIM1-like domain-containing protein</fullName>
    </recommendedName>
</protein>
<feature type="chain" id="PRO_5004888892" description="Copper acquisition factor BIM1-like domain-containing protein" evidence="9">
    <location>
        <begin position="18"/>
        <end position="230"/>
    </location>
</feature>
<feature type="compositionally biased region" description="Low complexity" evidence="8">
    <location>
        <begin position="191"/>
        <end position="206"/>
    </location>
</feature>
<keyword evidence="5" id="KW-0472">Membrane</keyword>
<keyword evidence="4 9" id="KW-0732">Signal</keyword>
<accession>W6YHV9</accession>
<dbReference type="InterPro" id="IPR046530">
    <property type="entry name" value="BIM1-like_dom"/>
</dbReference>
<evidence type="ECO:0000256" key="6">
    <source>
        <dbReference type="ARBA" id="ARBA00023180"/>
    </source>
</evidence>
<evidence type="ECO:0000256" key="8">
    <source>
        <dbReference type="SAM" id="MobiDB-lite"/>
    </source>
</evidence>
<evidence type="ECO:0000313" key="11">
    <source>
        <dbReference type="EMBL" id="EUC38897.1"/>
    </source>
</evidence>
<dbReference type="EMBL" id="KI964539">
    <property type="protein sequence ID" value="EUC38897.1"/>
    <property type="molecule type" value="Genomic_DNA"/>
</dbReference>
<evidence type="ECO:0000256" key="1">
    <source>
        <dbReference type="ARBA" id="ARBA00004609"/>
    </source>
</evidence>
<dbReference type="RefSeq" id="XP_007706636.1">
    <property type="nucleotide sequence ID" value="XM_007708446.1"/>
</dbReference>